<keyword evidence="1" id="KW-0175">Coiled coil</keyword>
<sequence length="1853" mass="192518">MDPLERKRPAPDSDSDAASTAAEYSSSSAPHMGSSGHTGDAQQVPGLRLIDCKSGGGWALGPSYAYLPPHEEQVRTKVNAYQLSTGEQQSSSARPQSSSSGRHLNTGAVAGAGGEGTPPGEVAPSLMYISPSQDLLEDDDNTFVDHGSTTAAPNAHRNVSAAGLSAGAAAAVAAAAAAAAVSASSIKKSTSKPRQPNAAQVGATPPYATTPAGASPTGAAAPANGKGAAINSAGGDRMRGGLLISPSLSPMPGGAVVISALSPAHSSAMAGGGPSGSPTPPPPLQRVSAGLGAHMCNGTNAPRRANGAGASANMGGGSAEASSGAGSLPQYSRMSSNETPPGVVYRATVPSSIRAMAMDPVEPVVWTAVGDDPLAALRLSGRELTHLKSVKDIEQVHCMAVVRIAEERATTFKSASTSPRTGGTTPKATKTGKRKKSGRSSSGVRKSKLRAGSSGVGVGGHVLLSRTLGYSVGAEEDAGNYATSDTDEDFGNDATAGGSPLGHDRQGISFSNYLWCGLSRGHVAVVNMSSLEYQLIHNAHNQTINRIWYWEACNKVWTAGREKGVHIWDPQRRVVLKRRNIAAILTDATYAESTDKIFAVAGDACVRVFEPSGENVNVPKGQENRIRMKSDASVIQYHRNSRLVWVGLARGSALMNTSTLNVECTLPYTFSAILFKGNHAIIAGQESPNGEGRLMVLDVANPKQPAVLAYSKFAGALPLGLHMVPRTRFAVAAQDDPKKGSMIAVFVCDGTVALTHATASGVAPSQRTEWVPRGAATTSANAASPPVQTAQAPDQPVSNSAIAAMPTQSVVSGGNAYSVATAAMVDRAMLHRGAVVKTAPDYRTDRKLAVEADRSSLVEAIAPDAQDIKNALKHLVKTTDEVRQSLVQQRSAEATLADFSQLLRGRQQWLLEQGSLTDLPALPSAVADRIDRDYATIEGKTIATSIEQLQQLYSAALARQQELLHSRGGHAGSGDESGAVTLGLTATSSPQEQRMSPSPVLATSLVSGGSAKDPRHGLVGSGAAGSEHQPQVGVRLMEGDRLLDDYSPRQSVVSGATSGAGDAAFPPWALQIAATLQRERQLHTQQLNALQLQTERLAERNTALSAAFVRLQAHVAALGQQGLALAMDAESMNSTTAELDESSRYSPLERRQSLHAHQSSQNSSPHYKAAAALFEKLSRGQYHKPKYVHRSTDVLVKAMDEVVRLAQRRRGHSGDRDTLGGTLLMPHSVAGHGWTGSVGDPGGSADTAPSCTRPPHIDETALPPSPPVVLPLEAPLSAEEAAGTAREQGDSAAVNGAVLELPLTSLPGVCSMAEVELRNLAERHAEATSLWARLQSMQSQPRAAGAASHCAEQHATPVDSAVDATADNAKSVEGGLPLHSSVTGAMADSTAAGATPALLTRLMTARILQAVCWVECAQTVLHELTDAEGRDSVFLAGCVHSALISPHTAAAERCGGGASAEERGQGPLEVLGYESTHEQSMVLARVSRMSKSATLEVSNTSRVREGLRQQQCQGQGEEDINGPATFVDSDFRLHRLPGALRWSLTTLRLLFAFLADAEAHLLTRASHGDGSDARRTDAKEARGAGKHNAGATPSNDDDAATTRAASAVGVAMTHWAMFLLNLQADLMAVYHAARLYHAWRWGPSALSATAAAPSSSHRADGAALDSGGTAHGGGAGVSAHGKAIVGARGSPSLAPLATSLSSKGKLLLLYIQWRFSGLATKSTDRAVAPAGGTNALPVPASATSSSLSTAGLPTLFTPEEDNDTAASTATLTPCSAAECSRVLGDTLVQTEQLLRRVRLLLSYTHAIRARALTALGESRDKAVTQAIASFASTAAPSPDARVPTEQERAFLRS</sequence>
<dbReference type="Gene3D" id="2.130.10.10">
    <property type="entry name" value="YVTN repeat-like/Quinoprotein amine dehydrogenase"/>
    <property type="match status" value="1"/>
</dbReference>
<feature type="region of interest" description="Disordered" evidence="2">
    <location>
        <begin position="1238"/>
        <end position="1266"/>
    </location>
</feature>
<dbReference type="Proteomes" id="UP000673552">
    <property type="component" value="Chromosome 13"/>
</dbReference>
<feature type="compositionally biased region" description="Low complexity" evidence="2">
    <location>
        <begin position="88"/>
        <end position="100"/>
    </location>
</feature>
<evidence type="ECO:0000256" key="1">
    <source>
        <dbReference type="SAM" id="Coils"/>
    </source>
</evidence>
<feature type="compositionally biased region" description="Basic and acidic residues" evidence="2">
    <location>
        <begin position="1566"/>
        <end position="1583"/>
    </location>
</feature>
<feature type="compositionally biased region" description="Basic and acidic residues" evidence="2">
    <location>
        <begin position="1"/>
        <end position="11"/>
    </location>
</feature>
<feature type="compositionally biased region" description="Low complexity" evidence="2">
    <location>
        <begin position="775"/>
        <end position="786"/>
    </location>
</feature>
<feature type="compositionally biased region" description="Basic and acidic residues" evidence="2">
    <location>
        <begin position="1141"/>
        <end position="1152"/>
    </location>
</feature>
<dbReference type="InterPro" id="IPR015943">
    <property type="entry name" value="WD40/YVTN_repeat-like_dom_sf"/>
</dbReference>
<feature type="region of interest" description="Disordered" evidence="2">
    <location>
        <begin position="765"/>
        <end position="794"/>
    </location>
</feature>
<feature type="region of interest" description="Disordered" evidence="2">
    <location>
        <begin position="1834"/>
        <end position="1853"/>
    </location>
</feature>
<gene>
    <name evidence="3" type="ORF">LSCM1_05872</name>
</gene>
<dbReference type="SUPFAM" id="SSF50978">
    <property type="entry name" value="WD40 repeat-like"/>
    <property type="match status" value="1"/>
</dbReference>
<name>A0A836HH47_9TRYP</name>
<feature type="compositionally biased region" description="Low complexity" evidence="2">
    <location>
        <begin position="420"/>
        <end position="429"/>
    </location>
</feature>
<evidence type="ECO:0000313" key="3">
    <source>
        <dbReference type="EMBL" id="KAG5484020.1"/>
    </source>
</evidence>
<dbReference type="EMBL" id="JAFEUZ010000013">
    <property type="protein sequence ID" value="KAG5484020.1"/>
    <property type="molecule type" value="Genomic_DNA"/>
</dbReference>
<feature type="coiled-coil region" evidence="1">
    <location>
        <begin position="1073"/>
        <end position="1100"/>
    </location>
</feature>
<feature type="region of interest" description="Disordered" evidence="2">
    <location>
        <begin position="1739"/>
        <end position="1763"/>
    </location>
</feature>
<reference evidence="3 4" key="1">
    <citation type="submission" date="2021-03" db="EMBL/GenBank/DDBJ databases">
        <title>Leishmania (Mundinia) martiniquensis Genome sequencing and assembly.</title>
        <authorList>
            <person name="Almutairi H."/>
            <person name="Gatherer D."/>
        </authorList>
    </citation>
    <scope>NUCLEOTIDE SEQUENCE [LARGE SCALE GENOMIC DNA]</scope>
    <source>
        <strain evidence="3">LSCM1</strain>
    </source>
</reference>
<dbReference type="OrthoDB" id="273165at2759"/>
<protein>
    <submittedName>
        <fullName evidence="3">Uncharacterized protein</fullName>
    </submittedName>
</protein>
<comment type="caution">
    <text evidence="3">The sequence shown here is derived from an EMBL/GenBank/DDBJ whole genome shotgun (WGS) entry which is preliminary data.</text>
</comment>
<feature type="region of interest" description="Disordered" evidence="2">
    <location>
        <begin position="1566"/>
        <end position="1599"/>
    </location>
</feature>
<feature type="region of interest" description="Disordered" evidence="2">
    <location>
        <begin position="411"/>
        <end position="455"/>
    </location>
</feature>
<feature type="compositionally biased region" description="Polar residues" evidence="2">
    <location>
        <begin position="329"/>
        <end position="339"/>
    </location>
</feature>
<feature type="compositionally biased region" description="Low complexity" evidence="2">
    <location>
        <begin position="305"/>
        <end position="327"/>
    </location>
</feature>
<feature type="region of interest" description="Disordered" evidence="2">
    <location>
        <begin position="1"/>
        <end position="52"/>
    </location>
</feature>
<evidence type="ECO:0000313" key="4">
    <source>
        <dbReference type="Proteomes" id="UP000673552"/>
    </source>
</evidence>
<feature type="compositionally biased region" description="Low complexity" evidence="2">
    <location>
        <begin position="1739"/>
        <end position="1755"/>
    </location>
</feature>
<feature type="compositionally biased region" description="Polar residues" evidence="2">
    <location>
        <begin position="186"/>
        <end position="198"/>
    </location>
</feature>
<feature type="region of interest" description="Disordered" evidence="2">
    <location>
        <begin position="1135"/>
        <end position="1167"/>
    </location>
</feature>
<dbReference type="KEGG" id="lmat:92515821"/>
<feature type="region of interest" description="Disordered" evidence="2">
    <location>
        <begin position="185"/>
        <end position="232"/>
    </location>
</feature>
<dbReference type="GeneID" id="92515821"/>
<feature type="region of interest" description="Disordered" evidence="2">
    <location>
        <begin position="265"/>
        <end position="342"/>
    </location>
</feature>
<feature type="compositionally biased region" description="Basic and acidic residues" evidence="2">
    <location>
        <begin position="1842"/>
        <end position="1853"/>
    </location>
</feature>
<accession>A0A836HH47</accession>
<feature type="compositionally biased region" description="Polar residues" evidence="2">
    <location>
        <begin position="1155"/>
        <end position="1165"/>
    </location>
</feature>
<evidence type="ECO:0000256" key="2">
    <source>
        <dbReference type="SAM" id="MobiDB-lite"/>
    </source>
</evidence>
<dbReference type="InterPro" id="IPR036322">
    <property type="entry name" value="WD40_repeat_dom_sf"/>
</dbReference>
<proteinExistence type="predicted"/>
<dbReference type="RefSeq" id="XP_067180260.1">
    <property type="nucleotide sequence ID" value="XM_067323309.1"/>
</dbReference>
<organism evidence="3 4">
    <name type="scientific">Leishmania martiniquensis</name>
    <dbReference type="NCBI Taxonomy" id="1580590"/>
    <lineage>
        <taxon>Eukaryota</taxon>
        <taxon>Discoba</taxon>
        <taxon>Euglenozoa</taxon>
        <taxon>Kinetoplastea</taxon>
        <taxon>Metakinetoplastina</taxon>
        <taxon>Trypanosomatida</taxon>
        <taxon>Trypanosomatidae</taxon>
        <taxon>Leishmaniinae</taxon>
        <taxon>Leishmania</taxon>
    </lineage>
</organism>
<keyword evidence="4" id="KW-1185">Reference proteome</keyword>
<feature type="region of interest" description="Disordered" evidence="2">
    <location>
        <begin position="77"/>
        <end position="126"/>
    </location>
</feature>
<feature type="compositionally biased region" description="Low complexity" evidence="2">
    <location>
        <begin position="202"/>
        <end position="229"/>
    </location>
</feature>
<feature type="compositionally biased region" description="Low complexity" evidence="2">
    <location>
        <begin position="16"/>
        <end position="37"/>
    </location>
</feature>